<proteinExistence type="predicted"/>
<keyword evidence="1" id="KW-0472">Membrane</keyword>
<name>A0A3N7J5J7_9BURK</name>
<comment type="caution">
    <text evidence="2">The sequence shown here is derived from an EMBL/GenBank/DDBJ whole genome shotgun (WGS) entry which is preliminary data.</text>
</comment>
<feature type="transmembrane region" description="Helical" evidence="1">
    <location>
        <begin position="55"/>
        <end position="72"/>
    </location>
</feature>
<evidence type="ECO:0008006" key="4">
    <source>
        <dbReference type="Google" id="ProtNLM"/>
    </source>
</evidence>
<sequence>MGFYGPMTTHGHMRNWLDRITAAAAWLVLPLALLLFAQWPLRDLLHAGSRQANDIAQWVFALYVALALRHATRADAHLKAPAVWHGGWHRWRRLGHALCVLPFALFVLVSGAPMTWRAVVALESFPDTFNPGYFIIKCAAWLMALAMALQALLDVMGGEDTAS</sequence>
<accession>A0A3N7J5J7</accession>
<evidence type="ECO:0000256" key="1">
    <source>
        <dbReference type="SAM" id="Phobius"/>
    </source>
</evidence>
<evidence type="ECO:0000313" key="3">
    <source>
        <dbReference type="Proteomes" id="UP000267464"/>
    </source>
</evidence>
<dbReference type="EMBL" id="QUSW01000001">
    <property type="protein sequence ID" value="RQP26092.1"/>
    <property type="molecule type" value="Genomic_DNA"/>
</dbReference>
<keyword evidence="1" id="KW-0812">Transmembrane</keyword>
<organism evidence="2 3">
    <name type="scientific">Piscinibacter terrae</name>
    <dbReference type="NCBI Taxonomy" id="2496871"/>
    <lineage>
        <taxon>Bacteria</taxon>
        <taxon>Pseudomonadati</taxon>
        <taxon>Pseudomonadota</taxon>
        <taxon>Betaproteobacteria</taxon>
        <taxon>Burkholderiales</taxon>
        <taxon>Sphaerotilaceae</taxon>
        <taxon>Piscinibacter</taxon>
    </lineage>
</organism>
<reference evidence="2 3" key="1">
    <citation type="submission" date="2018-08" db="EMBL/GenBank/DDBJ databases">
        <authorList>
            <person name="Khan S.A."/>
            <person name="Jeon C.O."/>
            <person name="Chun B.H."/>
            <person name="Jeong S.E."/>
        </authorList>
    </citation>
    <scope>NUCLEOTIDE SEQUENCE [LARGE SCALE GENOMIC DNA]</scope>
    <source>
        <strain evidence="2 3">S-16</strain>
    </source>
</reference>
<gene>
    <name evidence="2" type="ORF">DZC73_03350</name>
</gene>
<feature type="transmembrane region" description="Helical" evidence="1">
    <location>
        <begin position="132"/>
        <end position="153"/>
    </location>
</feature>
<feature type="transmembrane region" description="Helical" evidence="1">
    <location>
        <begin position="20"/>
        <end position="39"/>
    </location>
</feature>
<keyword evidence="3" id="KW-1185">Reference proteome</keyword>
<evidence type="ECO:0000313" key="2">
    <source>
        <dbReference type="EMBL" id="RQP26092.1"/>
    </source>
</evidence>
<feature type="transmembrane region" description="Helical" evidence="1">
    <location>
        <begin position="93"/>
        <end position="112"/>
    </location>
</feature>
<dbReference type="AlphaFoldDB" id="A0A3N7J5J7"/>
<dbReference type="Proteomes" id="UP000267464">
    <property type="component" value="Unassembled WGS sequence"/>
</dbReference>
<dbReference type="OrthoDB" id="8904384at2"/>
<protein>
    <recommendedName>
        <fullName evidence="4">TRAP-type mannitol/chloroaromatic compound transport system, small permease component</fullName>
    </recommendedName>
</protein>
<keyword evidence="1" id="KW-1133">Transmembrane helix</keyword>
<reference evidence="2 3" key="2">
    <citation type="submission" date="2018-12" db="EMBL/GenBank/DDBJ databases">
        <title>Rhizobacter gummiphilus sp. nov., a rubber-degrading bacterium isolated from the soil of a botanical garden in Japan.</title>
        <authorList>
            <person name="Shunsuke S.S."/>
        </authorList>
    </citation>
    <scope>NUCLEOTIDE SEQUENCE [LARGE SCALE GENOMIC DNA]</scope>
    <source>
        <strain evidence="2 3">S-16</strain>
    </source>
</reference>